<dbReference type="EMBL" id="JAEVLS010000006">
    <property type="protein sequence ID" value="MBM0107802.1"/>
    <property type="molecule type" value="Genomic_DNA"/>
</dbReference>
<dbReference type="Gene3D" id="3.10.180.10">
    <property type="entry name" value="2,3-Dihydroxybiphenyl 1,2-Dioxygenase, domain 1"/>
    <property type="match status" value="1"/>
</dbReference>
<dbReference type="InterPro" id="IPR029068">
    <property type="entry name" value="Glyas_Bleomycin-R_OHBP_Dase"/>
</dbReference>
<keyword evidence="4" id="KW-1185">Reference proteome</keyword>
<keyword evidence="1" id="KW-0479">Metal-binding</keyword>
<dbReference type="InterPro" id="IPR037523">
    <property type="entry name" value="VOC_core"/>
</dbReference>
<name>A0ABS1X3M7_9GAMM</name>
<dbReference type="PANTHER" id="PTHR36437:SF2">
    <property type="entry name" value="GLYOXALASE_BLEOMYCIN RESISTANCE PROTEIN_DIOXYGENASE"/>
    <property type="match status" value="1"/>
</dbReference>
<dbReference type="Pfam" id="PF00903">
    <property type="entry name" value="Glyoxalase"/>
    <property type="match status" value="1"/>
</dbReference>
<dbReference type="PROSITE" id="PS00934">
    <property type="entry name" value="GLYOXALASE_I_1"/>
    <property type="match status" value="1"/>
</dbReference>
<evidence type="ECO:0000313" key="4">
    <source>
        <dbReference type="Proteomes" id="UP000661077"/>
    </source>
</evidence>
<dbReference type="InterPro" id="IPR004360">
    <property type="entry name" value="Glyas_Fos-R_dOase_dom"/>
</dbReference>
<accession>A0ABS1X3M7</accession>
<dbReference type="PANTHER" id="PTHR36437">
    <property type="entry name" value="GLYOXALASE/BLEOMYCIN RESISTANCE PROTEIN/DIOXYGENASE"/>
    <property type="match status" value="1"/>
</dbReference>
<comment type="caution">
    <text evidence="3">The sequence shown here is derived from an EMBL/GenBank/DDBJ whole genome shotgun (WGS) entry which is preliminary data.</text>
</comment>
<organism evidence="3 4">
    <name type="scientific">Steroidobacter gossypii</name>
    <dbReference type="NCBI Taxonomy" id="2805490"/>
    <lineage>
        <taxon>Bacteria</taxon>
        <taxon>Pseudomonadati</taxon>
        <taxon>Pseudomonadota</taxon>
        <taxon>Gammaproteobacteria</taxon>
        <taxon>Steroidobacterales</taxon>
        <taxon>Steroidobacteraceae</taxon>
        <taxon>Steroidobacter</taxon>
    </lineage>
</organism>
<proteinExistence type="predicted"/>
<reference evidence="3 4" key="1">
    <citation type="journal article" date="2021" name="Int. J. Syst. Evol. Microbiol.">
        <title>Steroidobacter gossypii sp. nov., isolated from soil of cotton cropping field.</title>
        <authorList>
            <person name="Huang R."/>
            <person name="Yang S."/>
            <person name="Zhen C."/>
            <person name="Liu W."/>
        </authorList>
    </citation>
    <scope>NUCLEOTIDE SEQUENCE [LARGE SCALE GENOMIC DNA]</scope>
    <source>
        <strain evidence="3 4">S1-65</strain>
    </source>
</reference>
<dbReference type="Proteomes" id="UP000661077">
    <property type="component" value="Unassembled WGS sequence"/>
</dbReference>
<sequence>MQIRHVVIKVDDQDKALAFYTSVLGFKKIADRGGRVRWLTVASGTGPKGVELVLEPNSPAPARAAQKALYDAVFPAAILSTNHIAGEYQRLKRLGVRFRGKPKKLGSSRFVFFDDTCGNFIVLLQREA</sequence>
<dbReference type="InterPro" id="IPR018146">
    <property type="entry name" value="Glyoxalase_1_CS"/>
</dbReference>
<dbReference type="RefSeq" id="WP_203169917.1">
    <property type="nucleotide sequence ID" value="NZ_JAEVLS010000006.1"/>
</dbReference>
<evidence type="ECO:0000313" key="3">
    <source>
        <dbReference type="EMBL" id="MBM0107802.1"/>
    </source>
</evidence>
<dbReference type="SUPFAM" id="SSF54593">
    <property type="entry name" value="Glyoxalase/Bleomycin resistance protein/Dihydroxybiphenyl dioxygenase"/>
    <property type="match status" value="1"/>
</dbReference>
<dbReference type="PROSITE" id="PS51819">
    <property type="entry name" value="VOC"/>
    <property type="match status" value="1"/>
</dbReference>
<protein>
    <submittedName>
        <fullName evidence="3">VOC family protein</fullName>
    </submittedName>
</protein>
<evidence type="ECO:0000259" key="2">
    <source>
        <dbReference type="PROSITE" id="PS51819"/>
    </source>
</evidence>
<feature type="domain" description="VOC" evidence="2">
    <location>
        <begin position="2"/>
        <end position="126"/>
    </location>
</feature>
<evidence type="ECO:0000256" key="1">
    <source>
        <dbReference type="ARBA" id="ARBA00022723"/>
    </source>
</evidence>
<gene>
    <name evidence="3" type="ORF">JM946_23960</name>
</gene>